<reference evidence="2 4" key="1">
    <citation type="submission" date="2015-09" db="EMBL/GenBank/DDBJ databases">
        <title>Genome announcement of multiple Pseudomonas syringae strains.</title>
        <authorList>
            <person name="Thakur S."/>
            <person name="Wang P.W."/>
            <person name="Gong Y."/>
            <person name="Weir B.S."/>
            <person name="Guttman D.S."/>
        </authorList>
    </citation>
    <scope>NUCLEOTIDE SEQUENCE [LARGE SCALE GENOMIC DNA]</scope>
    <source>
        <strain evidence="2 4">ICMP4531</strain>
    </source>
</reference>
<dbReference type="AlphaFoldDB" id="A0A0P9RBH5"/>
<reference evidence="3 5" key="2">
    <citation type="submission" date="2018-08" db="EMBL/GenBank/DDBJ databases">
        <title>Recombination of ecologically and evolutionarily significant loci maintains genetic cohesion in the Pseudomonas syringae species complex.</title>
        <authorList>
            <person name="Dillon M."/>
            <person name="Thakur S."/>
            <person name="Almeida R.N.D."/>
            <person name="Weir B.S."/>
            <person name="Guttman D.S."/>
        </authorList>
    </citation>
    <scope>NUCLEOTIDE SEQUENCE [LARGE SCALE GENOMIC DNA]</scope>
    <source>
        <strain evidence="3 5">ICMP 3263</strain>
    </source>
</reference>
<evidence type="ECO:0000313" key="2">
    <source>
        <dbReference type="EMBL" id="KPX42563.1"/>
    </source>
</evidence>
<gene>
    <name evidence="2" type="ORF">ALO68_02336</name>
    <name evidence="3" type="ORF">ALP10_00097</name>
</gene>
<dbReference type="PATRIC" id="fig|251654.3.peg.3067"/>
<dbReference type="EMBL" id="RBUT01000084">
    <property type="protein sequence ID" value="RMV48319.1"/>
    <property type="molecule type" value="Genomic_DNA"/>
</dbReference>
<dbReference type="InterPro" id="IPR055592">
    <property type="entry name" value="DUF7168"/>
</dbReference>
<evidence type="ECO:0000313" key="5">
    <source>
        <dbReference type="Proteomes" id="UP000279173"/>
    </source>
</evidence>
<sequence length="178" mass="19348">MAKVFNVKALRYTHWCETKKNRVERAKFVGVSPAQHIALYAYETLLAKLTQARNAYVAGVRTGKFRSSYSAPTAGDHFAIAWVFAVESKLQELVPRGEDPTMPEHEGAGQGLVAVEAQHQALIESYLADMQIGKARKVRDAELDLNAQIAGMLAGTKVDLHAGLANGAEHAPALPPRT</sequence>
<dbReference type="Proteomes" id="UP000050557">
    <property type="component" value="Unassembled WGS sequence"/>
</dbReference>
<protein>
    <recommendedName>
        <fullName evidence="1">DUF7168 domain-containing protein</fullName>
    </recommendedName>
</protein>
<evidence type="ECO:0000259" key="1">
    <source>
        <dbReference type="Pfam" id="PF23771"/>
    </source>
</evidence>
<dbReference type="Proteomes" id="UP000279173">
    <property type="component" value="Unassembled WGS sequence"/>
</dbReference>
<organism evidence="2 4">
    <name type="scientific">Pseudomonas syringae pv. helianthi</name>
    <dbReference type="NCBI Taxonomy" id="251654"/>
    <lineage>
        <taxon>Bacteria</taxon>
        <taxon>Pseudomonadati</taxon>
        <taxon>Pseudomonadota</taxon>
        <taxon>Gammaproteobacteria</taxon>
        <taxon>Pseudomonadales</taxon>
        <taxon>Pseudomonadaceae</taxon>
        <taxon>Pseudomonas</taxon>
    </lineage>
</organism>
<name>A0A0P9RBH5_9PSED</name>
<evidence type="ECO:0000313" key="3">
    <source>
        <dbReference type="EMBL" id="RMV48319.1"/>
    </source>
</evidence>
<dbReference type="EMBL" id="LJQM01000191">
    <property type="protein sequence ID" value="KPX42563.1"/>
    <property type="molecule type" value="Genomic_DNA"/>
</dbReference>
<feature type="domain" description="DUF7168" evidence="1">
    <location>
        <begin position="1"/>
        <end position="96"/>
    </location>
</feature>
<proteinExistence type="predicted"/>
<accession>A0A0P9RBH5</accession>
<comment type="caution">
    <text evidence="2">The sequence shown here is derived from an EMBL/GenBank/DDBJ whole genome shotgun (WGS) entry which is preliminary data.</text>
</comment>
<dbReference type="Pfam" id="PF23771">
    <property type="entry name" value="DUF7168"/>
    <property type="match status" value="1"/>
</dbReference>
<evidence type="ECO:0000313" key="4">
    <source>
        <dbReference type="Proteomes" id="UP000050557"/>
    </source>
</evidence>